<accession>A0A327JV29</accession>
<dbReference type="Gene3D" id="1.20.272.10">
    <property type="match status" value="1"/>
</dbReference>
<sequence>MALIKGRDIDRFLKSPPADLALVLVFGPDTGLVNERCKALVTTATAGSEDPFALVTLDASEIASDPSRLADEALQIAMFGDRRTVWVRNAGTQNIVPAVEPLIAEPPTDSLVVIEAGDLKKGTGLRRRFEADSKAVAIACYADAAADLDRLMDEEASAAGLEIDRDARQALHALIGADRLASRGELAKLCLYARGDKRITIEHVAAVVGDASGLAVDELIDAVFAGNIDQVVRNYRRMIAAGTSPASIGTATLRHMQMLHRARADVDAGSSAESVVARARPPIFFRRRPHITRALARWSSHRLEHAMGVLNEAILNARRLRELEDDILGEALLLIARAARAPG</sequence>
<evidence type="ECO:0000256" key="6">
    <source>
        <dbReference type="ARBA" id="ARBA00022932"/>
    </source>
</evidence>
<name>A0A327JV29_9HYPH</name>
<evidence type="ECO:0000256" key="5">
    <source>
        <dbReference type="ARBA" id="ARBA00022705"/>
    </source>
</evidence>
<protein>
    <recommendedName>
        <fullName evidence="2">DNA polymerase III subunit delta</fullName>
        <ecNumber evidence="1">2.7.7.7</ecNumber>
    </recommendedName>
</protein>
<dbReference type="InterPro" id="IPR008921">
    <property type="entry name" value="DNA_pol3_clamp-load_cplx_C"/>
</dbReference>
<comment type="similarity">
    <text evidence="7">Belongs to the DNA polymerase HolA subunit family.</text>
</comment>
<keyword evidence="4" id="KW-0548">Nucleotidyltransferase</keyword>
<comment type="catalytic activity">
    <reaction evidence="8">
        <text>DNA(n) + a 2'-deoxyribonucleoside 5'-triphosphate = DNA(n+1) + diphosphate</text>
        <dbReference type="Rhea" id="RHEA:22508"/>
        <dbReference type="Rhea" id="RHEA-COMP:17339"/>
        <dbReference type="Rhea" id="RHEA-COMP:17340"/>
        <dbReference type="ChEBI" id="CHEBI:33019"/>
        <dbReference type="ChEBI" id="CHEBI:61560"/>
        <dbReference type="ChEBI" id="CHEBI:173112"/>
        <dbReference type="EC" id="2.7.7.7"/>
    </reaction>
</comment>
<dbReference type="GO" id="GO:0006261">
    <property type="term" value="P:DNA-templated DNA replication"/>
    <property type="evidence" value="ECO:0007669"/>
    <property type="project" value="TreeGrafter"/>
</dbReference>
<evidence type="ECO:0000313" key="10">
    <source>
        <dbReference type="EMBL" id="RAI28782.1"/>
    </source>
</evidence>
<dbReference type="GO" id="GO:0003887">
    <property type="term" value="F:DNA-directed DNA polymerase activity"/>
    <property type="evidence" value="ECO:0007669"/>
    <property type="project" value="UniProtKB-KW"/>
</dbReference>
<evidence type="ECO:0000259" key="9">
    <source>
        <dbReference type="Pfam" id="PF06144"/>
    </source>
</evidence>
<dbReference type="AlphaFoldDB" id="A0A327JV29"/>
<evidence type="ECO:0000256" key="2">
    <source>
        <dbReference type="ARBA" id="ARBA00017703"/>
    </source>
</evidence>
<evidence type="ECO:0000256" key="4">
    <source>
        <dbReference type="ARBA" id="ARBA00022695"/>
    </source>
</evidence>
<proteinExistence type="inferred from homology"/>
<dbReference type="NCBIfam" id="TIGR01128">
    <property type="entry name" value="holA"/>
    <property type="match status" value="1"/>
</dbReference>
<dbReference type="OrthoDB" id="9804983at2"/>
<dbReference type="SUPFAM" id="SSF52540">
    <property type="entry name" value="P-loop containing nucleoside triphosphate hydrolases"/>
    <property type="match status" value="1"/>
</dbReference>
<dbReference type="Gene3D" id="3.40.50.300">
    <property type="entry name" value="P-loop containing nucleotide triphosphate hydrolases"/>
    <property type="match status" value="1"/>
</dbReference>
<keyword evidence="11" id="KW-1185">Reference proteome</keyword>
<dbReference type="PANTHER" id="PTHR34388:SF1">
    <property type="entry name" value="DNA POLYMERASE III SUBUNIT DELTA"/>
    <property type="match status" value="1"/>
</dbReference>
<evidence type="ECO:0000256" key="7">
    <source>
        <dbReference type="ARBA" id="ARBA00034754"/>
    </source>
</evidence>
<keyword evidence="6" id="KW-0239">DNA-directed DNA polymerase</keyword>
<dbReference type="EMBL" id="NPEV01000007">
    <property type="protein sequence ID" value="RAI28782.1"/>
    <property type="molecule type" value="Genomic_DNA"/>
</dbReference>
<dbReference type="SUPFAM" id="SSF48019">
    <property type="entry name" value="post-AAA+ oligomerization domain-like"/>
    <property type="match status" value="1"/>
</dbReference>
<evidence type="ECO:0000256" key="3">
    <source>
        <dbReference type="ARBA" id="ARBA00022679"/>
    </source>
</evidence>
<evidence type="ECO:0000313" key="11">
    <source>
        <dbReference type="Proteomes" id="UP000249299"/>
    </source>
</evidence>
<dbReference type="EC" id="2.7.7.7" evidence="1"/>
<dbReference type="InterPro" id="IPR010372">
    <property type="entry name" value="DNA_pol3_delta_N"/>
</dbReference>
<evidence type="ECO:0000256" key="8">
    <source>
        <dbReference type="ARBA" id="ARBA00049244"/>
    </source>
</evidence>
<dbReference type="Gene3D" id="1.10.8.60">
    <property type="match status" value="1"/>
</dbReference>
<feature type="domain" description="DNA polymerase III delta N-terminal" evidence="9">
    <location>
        <begin position="24"/>
        <end position="124"/>
    </location>
</feature>
<dbReference type="Pfam" id="PF06144">
    <property type="entry name" value="DNA_pol3_delta"/>
    <property type="match status" value="1"/>
</dbReference>
<keyword evidence="5" id="KW-0235">DNA replication</keyword>
<reference evidence="10 11" key="1">
    <citation type="submission" date="2017-07" db="EMBL/GenBank/DDBJ databases">
        <title>Draft Genome Sequences of Select Purple Nonsulfur Bacteria.</title>
        <authorList>
            <person name="Lasarre B."/>
            <person name="Mckinlay J.B."/>
        </authorList>
    </citation>
    <scope>NUCLEOTIDE SEQUENCE [LARGE SCALE GENOMIC DNA]</scope>
    <source>
        <strain evidence="10 11">DSM 11290</strain>
    </source>
</reference>
<keyword evidence="3" id="KW-0808">Transferase</keyword>
<organism evidence="10 11">
    <name type="scientific">Rhodobium orientis</name>
    <dbReference type="NCBI Taxonomy" id="34017"/>
    <lineage>
        <taxon>Bacteria</taxon>
        <taxon>Pseudomonadati</taxon>
        <taxon>Pseudomonadota</taxon>
        <taxon>Alphaproteobacteria</taxon>
        <taxon>Hyphomicrobiales</taxon>
        <taxon>Rhodobiaceae</taxon>
        <taxon>Rhodobium</taxon>
    </lineage>
</organism>
<dbReference type="Proteomes" id="UP000249299">
    <property type="component" value="Unassembled WGS sequence"/>
</dbReference>
<dbReference type="RefSeq" id="WP_111433208.1">
    <property type="nucleotide sequence ID" value="NZ_JACIGG010000014.1"/>
</dbReference>
<dbReference type="InterPro" id="IPR027417">
    <property type="entry name" value="P-loop_NTPase"/>
</dbReference>
<comment type="caution">
    <text evidence="10">The sequence shown here is derived from an EMBL/GenBank/DDBJ whole genome shotgun (WGS) entry which is preliminary data.</text>
</comment>
<dbReference type="GO" id="GO:0003677">
    <property type="term" value="F:DNA binding"/>
    <property type="evidence" value="ECO:0007669"/>
    <property type="project" value="InterPro"/>
</dbReference>
<dbReference type="GO" id="GO:0009360">
    <property type="term" value="C:DNA polymerase III complex"/>
    <property type="evidence" value="ECO:0007669"/>
    <property type="project" value="InterPro"/>
</dbReference>
<dbReference type="PANTHER" id="PTHR34388">
    <property type="entry name" value="DNA POLYMERASE III SUBUNIT DELTA"/>
    <property type="match status" value="1"/>
</dbReference>
<gene>
    <name evidence="10" type="ORF">CH339_05105</name>
</gene>
<evidence type="ECO:0000256" key="1">
    <source>
        <dbReference type="ARBA" id="ARBA00012417"/>
    </source>
</evidence>
<dbReference type="InterPro" id="IPR005790">
    <property type="entry name" value="DNA_polIII_delta"/>
</dbReference>